<dbReference type="SMART" id="SM00387">
    <property type="entry name" value="HATPase_c"/>
    <property type="match status" value="1"/>
</dbReference>
<dbReference type="GO" id="GO:0004673">
    <property type="term" value="F:protein histidine kinase activity"/>
    <property type="evidence" value="ECO:0007669"/>
    <property type="project" value="UniProtKB-EC"/>
</dbReference>
<dbReference type="GO" id="GO:0000160">
    <property type="term" value="P:phosphorelay signal transduction system"/>
    <property type="evidence" value="ECO:0007669"/>
    <property type="project" value="UniProtKB-KW"/>
</dbReference>
<evidence type="ECO:0000256" key="6">
    <source>
        <dbReference type="SAM" id="Phobius"/>
    </source>
</evidence>
<dbReference type="InterPro" id="IPR003594">
    <property type="entry name" value="HATPase_dom"/>
</dbReference>
<protein>
    <recommendedName>
        <fullName evidence="2">histidine kinase</fullName>
        <ecNumber evidence="2">2.7.13.3</ecNumber>
    </recommendedName>
</protein>
<evidence type="ECO:0000259" key="7">
    <source>
        <dbReference type="PROSITE" id="PS50109"/>
    </source>
</evidence>
<keyword evidence="5" id="KW-0902">Two-component regulatory system</keyword>
<sequence length="461" mass="47030">MSRRIVVRHLLAAVALCLVVAGLVVLGAWRLAVSDAHRDAEASARRVATAVLAPLAGQDFGRPDRGRVLDHIEPFLAAGTVQRVKVLTVDGGTSTVVFSDEPRVEGRPGRLDPDLAERLATRKVTVGAVPDDNEHRYENGLPGTRLEVFFPFRDAAGAEVYLELYLPVDVSGTARHTTLVLLPVVLAGLTLVLAGTMPVSMVAAGRAERLLAAHRHGLAAADGARREAARQLHDDVIPNLAAASLLLQQARARPGDEHTLSRAADAVTGGLRRLRGVLADVVPAGTDDRVGPVGGGGLAAVGGDGLAAVGGDGLAAVGGDLGSALRTLAERMRDGEVAGPVAVAVTVTGPDSTVAAAGTADAATAATAATAAAVRQIAGELLRNTFRHADASTVEVTVVASGSSVTLTVADDGAGFDPRRAARPGHVGLALVRQTARERGGRLTIVSTPGAGTTVTVSLPT</sequence>
<dbReference type="AlphaFoldDB" id="A0A8J4DY78"/>
<evidence type="ECO:0000313" key="8">
    <source>
        <dbReference type="EMBL" id="GIJ54163.1"/>
    </source>
</evidence>
<evidence type="ECO:0000313" key="9">
    <source>
        <dbReference type="Proteomes" id="UP000612585"/>
    </source>
</evidence>
<feature type="domain" description="Histidine kinase" evidence="7">
    <location>
        <begin position="374"/>
        <end position="461"/>
    </location>
</feature>
<comment type="catalytic activity">
    <reaction evidence="1">
        <text>ATP + protein L-histidine = ADP + protein N-phospho-L-histidine.</text>
        <dbReference type="EC" id="2.7.13.3"/>
    </reaction>
</comment>
<dbReference type="EMBL" id="BOPG01000011">
    <property type="protein sequence ID" value="GIJ54163.1"/>
    <property type="molecule type" value="Genomic_DNA"/>
</dbReference>
<evidence type="ECO:0000256" key="5">
    <source>
        <dbReference type="ARBA" id="ARBA00023012"/>
    </source>
</evidence>
<accession>A0A8J4DY78</accession>
<dbReference type="PANTHER" id="PTHR24421">
    <property type="entry name" value="NITRATE/NITRITE SENSOR PROTEIN NARX-RELATED"/>
    <property type="match status" value="1"/>
</dbReference>
<dbReference type="Proteomes" id="UP000612585">
    <property type="component" value="Unassembled WGS sequence"/>
</dbReference>
<reference evidence="8" key="1">
    <citation type="submission" date="2021-01" db="EMBL/GenBank/DDBJ databases">
        <title>Whole genome shotgun sequence of Virgisporangium aurantiacum NBRC 16421.</title>
        <authorList>
            <person name="Komaki H."/>
            <person name="Tamura T."/>
        </authorList>
    </citation>
    <scope>NUCLEOTIDE SEQUENCE</scope>
    <source>
        <strain evidence="8">NBRC 16421</strain>
    </source>
</reference>
<keyword evidence="3" id="KW-0808">Transferase</keyword>
<organism evidence="8 9">
    <name type="scientific">Virgisporangium aurantiacum</name>
    <dbReference type="NCBI Taxonomy" id="175570"/>
    <lineage>
        <taxon>Bacteria</taxon>
        <taxon>Bacillati</taxon>
        <taxon>Actinomycetota</taxon>
        <taxon>Actinomycetes</taxon>
        <taxon>Micromonosporales</taxon>
        <taxon>Micromonosporaceae</taxon>
        <taxon>Virgisporangium</taxon>
    </lineage>
</organism>
<dbReference type="InterPro" id="IPR005467">
    <property type="entry name" value="His_kinase_dom"/>
</dbReference>
<keyword evidence="6" id="KW-0472">Membrane</keyword>
<dbReference type="CDD" id="cd16917">
    <property type="entry name" value="HATPase_UhpB-NarQ-NarX-like"/>
    <property type="match status" value="1"/>
</dbReference>
<dbReference type="InterPro" id="IPR036890">
    <property type="entry name" value="HATPase_C_sf"/>
</dbReference>
<dbReference type="InterPro" id="IPR004358">
    <property type="entry name" value="Sig_transdc_His_kin-like_C"/>
</dbReference>
<dbReference type="RefSeq" id="WP_239151416.1">
    <property type="nucleotide sequence ID" value="NZ_BOPG01000011.1"/>
</dbReference>
<keyword evidence="6" id="KW-0812">Transmembrane</keyword>
<keyword evidence="4" id="KW-0418">Kinase</keyword>
<evidence type="ECO:0000256" key="1">
    <source>
        <dbReference type="ARBA" id="ARBA00000085"/>
    </source>
</evidence>
<name>A0A8J4DY78_9ACTN</name>
<evidence type="ECO:0000256" key="3">
    <source>
        <dbReference type="ARBA" id="ARBA00022679"/>
    </source>
</evidence>
<feature type="transmembrane region" description="Helical" evidence="6">
    <location>
        <begin position="180"/>
        <end position="205"/>
    </location>
</feature>
<comment type="caution">
    <text evidence="8">The sequence shown here is derived from an EMBL/GenBank/DDBJ whole genome shotgun (WGS) entry which is preliminary data.</text>
</comment>
<proteinExistence type="predicted"/>
<dbReference type="PRINTS" id="PR00344">
    <property type="entry name" value="BCTRLSENSOR"/>
</dbReference>
<gene>
    <name evidence="8" type="ORF">Vau01_016790</name>
</gene>
<dbReference type="SUPFAM" id="SSF55874">
    <property type="entry name" value="ATPase domain of HSP90 chaperone/DNA topoisomerase II/histidine kinase"/>
    <property type="match status" value="1"/>
</dbReference>
<dbReference type="PROSITE" id="PS50109">
    <property type="entry name" value="HIS_KIN"/>
    <property type="match status" value="1"/>
</dbReference>
<evidence type="ECO:0000256" key="2">
    <source>
        <dbReference type="ARBA" id="ARBA00012438"/>
    </source>
</evidence>
<dbReference type="EC" id="2.7.13.3" evidence="2"/>
<dbReference type="Pfam" id="PF02518">
    <property type="entry name" value="HATPase_c"/>
    <property type="match status" value="1"/>
</dbReference>
<evidence type="ECO:0000256" key="4">
    <source>
        <dbReference type="ARBA" id="ARBA00022777"/>
    </source>
</evidence>
<dbReference type="InterPro" id="IPR050482">
    <property type="entry name" value="Sensor_HK_TwoCompSys"/>
</dbReference>
<dbReference type="Gene3D" id="3.30.565.10">
    <property type="entry name" value="Histidine kinase-like ATPase, C-terminal domain"/>
    <property type="match status" value="1"/>
</dbReference>
<keyword evidence="9" id="KW-1185">Reference proteome</keyword>
<keyword evidence="6" id="KW-1133">Transmembrane helix</keyword>